<dbReference type="RefSeq" id="WP_084048161.1">
    <property type="nucleotide sequence ID" value="NZ_FWWU01000009.1"/>
</dbReference>
<evidence type="ECO:0000313" key="2">
    <source>
        <dbReference type="EMBL" id="SMB89673.1"/>
    </source>
</evidence>
<reference evidence="2 3" key="1">
    <citation type="submission" date="2017-04" db="EMBL/GenBank/DDBJ databases">
        <authorList>
            <person name="Afonso C.L."/>
            <person name="Miller P.J."/>
            <person name="Scott M.A."/>
            <person name="Spackman E."/>
            <person name="Goraichik I."/>
            <person name="Dimitrov K.M."/>
            <person name="Suarez D.L."/>
            <person name="Swayne D.E."/>
        </authorList>
    </citation>
    <scope>NUCLEOTIDE SEQUENCE [LARGE SCALE GENOMIC DNA]</scope>
    <source>
        <strain evidence="2 3">KR-140</strain>
    </source>
</reference>
<name>A0A1W1V8T8_9DEIO</name>
<dbReference type="AlphaFoldDB" id="A0A1W1V8T8"/>
<feature type="region of interest" description="Disordered" evidence="1">
    <location>
        <begin position="1"/>
        <end position="74"/>
    </location>
</feature>
<organism evidence="2 3">
    <name type="scientific">Deinococcus hopiensis KR-140</name>
    <dbReference type="NCBI Taxonomy" id="695939"/>
    <lineage>
        <taxon>Bacteria</taxon>
        <taxon>Thermotogati</taxon>
        <taxon>Deinococcota</taxon>
        <taxon>Deinococci</taxon>
        <taxon>Deinococcales</taxon>
        <taxon>Deinococcaceae</taxon>
        <taxon>Deinococcus</taxon>
    </lineage>
</organism>
<accession>A0A1W1V8T8</accession>
<dbReference type="Proteomes" id="UP000192582">
    <property type="component" value="Unassembled WGS sequence"/>
</dbReference>
<proteinExistence type="predicted"/>
<sequence>MADHRKESFNPPVDTSGSPGPAEAHNGPQGLSLGTTLDTSRTAGMGGRAGTVTPDMDGDTGRAAPAPSGEPEDL</sequence>
<feature type="compositionally biased region" description="Polar residues" evidence="1">
    <location>
        <begin position="32"/>
        <end position="42"/>
    </location>
</feature>
<evidence type="ECO:0000256" key="1">
    <source>
        <dbReference type="SAM" id="MobiDB-lite"/>
    </source>
</evidence>
<evidence type="ECO:0000313" key="3">
    <source>
        <dbReference type="Proteomes" id="UP000192582"/>
    </source>
</evidence>
<gene>
    <name evidence="2" type="ORF">SAMN00790413_00508</name>
</gene>
<dbReference type="EMBL" id="FWWU01000009">
    <property type="protein sequence ID" value="SMB89673.1"/>
    <property type="molecule type" value="Genomic_DNA"/>
</dbReference>
<protein>
    <submittedName>
        <fullName evidence="2">Uncharacterized protein</fullName>
    </submittedName>
</protein>
<keyword evidence="3" id="KW-1185">Reference proteome</keyword>